<protein>
    <submittedName>
        <fullName evidence="4">Bifunctional diguanylate cyclase/phosphodiesterase</fullName>
    </submittedName>
</protein>
<reference evidence="4 5" key="1">
    <citation type="submission" date="2024-09" db="EMBL/GenBank/DDBJ databases">
        <authorList>
            <person name="Sun Q."/>
            <person name="Mori K."/>
        </authorList>
    </citation>
    <scope>NUCLEOTIDE SEQUENCE [LARGE SCALE GENOMIC DNA]</scope>
    <source>
        <strain evidence="4 5">CCM 7468</strain>
    </source>
</reference>
<dbReference type="NCBIfam" id="TIGR00254">
    <property type="entry name" value="GGDEF"/>
    <property type="match status" value="1"/>
</dbReference>
<evidence type="ECO:0000313" key="5">
    <source>
        <dbReference type="Proteomes" id="UP001589789"/>
    </source>
</evidence>
<keyword evidence="1" id="KW-0812">Transmembrane</keyword>
<evidence type="ECO:0000256" key="1">
    <source>
        <dbReference type="SAM" id="Phobius"/>
    </source>
</evidence>
<dbReference type="InterPro" id="IPR035965">
    <property type="entry name" value="PAS-like_dom_sf"/>
</dbReference>
<dbReference type="PROSITE" id="PS50883">
    <property type="entry name" value="EAL"/>
    <property type="match status" value="1"/>
</dbReference>
<dbReference type="Pfam" id="PF00990">
    <property type="entry name" value="GGDEF"/>
    <property type="match status" value="1"/>
</dbReference>
<dbReference type="PANTHER" id="PTHR44757">
    <property type="entry name" value="DIGUANYLATE CYCLASE DGCP"/>
    <property type="match status" value="1"/>
</dbReference>
<accession>A0ABV6IK25</accession>
<feature type="domain" description="GGDEF" evidence="3">
    <location>
        <begin position="336"/>
        <end position="469"/>
    </location>
</feature>
<dbReference type="PROSITE" id="PS50887">
    <property type="entry name" value="GGDEF"/>
    <property type="match status" value="1"/>
</dbReference>
<dbReference type="Gene3D" id="3.30.70.270">
    <property type="match status" value="1"/>
</dbReference>
<keyword evidence="5" id="KW-1185">Reference proteome</keyword>
<dbReference type="RefSeq" id="WP_377047967.1">
    <property type="nucleotide sequence ID" value="NZ_JBHLVZ010000001.1"/>
</dbReference>
<dbReference type="CDD" id="cd01949">
    <property type="entry name" value="GGDEF"/>
    <property type="match status" value="1"/>
</dbReference>
<dbReference type="EMBL" id="JBHLVZ010000001">
    <property type="protein sequence ID" value="MFC0383958.1"/>
    <property type="molecule type" value="Genomic_DNA"/>
</dbReference>
<dbReference type="SUPFAM" id="SSF55785">
    <property type="entry name" value="PYP-like sensor domain (PAS domain)"/>
    <property type="match status" value="1"/>
</dbReference>
<sequence length="727" mass="76498">MRPWGEAPIRRLKPLARAGAALLALCGAAAPGCALLLPAALAVPALAGLVFALACGALLAGRVAWPHLRRAALLREAVNNTAVRYAVFAPDRTLLDRSPSCDMPGFDVPGLGPRPLPPGLKLDHLAAAAAGPGQDRCRSVTEVIAAHEDDSMAEYDWALPDGRILQVSKRRLSGGEVARFALDVTAYRTREMRARAIHESVPAAIWHLDPEGRTLAANRRLLDLFGGTLPDNLAAAGLQQLGRPGGGPFGLQPGQEVEGILPATRAMAERRVIVVASPWLPGEEGQLQAVLMLLDVTRLHAAQAQAAHFAWHDPLTGLPNRFRFQQALTDLEAGPEGGALVLVELAGLGMVNDALGLAAGDALLKEAARRLREQVRPLDQVFRIGGSEFAVVAAGLRSQGGGAAMAARIRQGLAAPVDLGRGGSPIRACIGHAMLPEDAADADTLHRAAGLALALAKREGEGTIRAYEAALGEQVTRRLVLRERLSAAVATGGLQLAWQAQVDARTGAMRGAEALLRWPDGPFGPVAPGDFLPEAEAAGLMPAIDAWVLEEALRQKAAWMAAGTGPEVVGVNISPITLRDPAFPRRVSAALARYCVPAESLEVEIPEVVAARDLDAIAPVLYELIAEGVRLSLDDFGGGSSALAHLLRLPVDQVKLDRSIVAGLPGGARERAILRAVSTLARGMEIPLLAEGVETEEQRQALLEEGCLVMQGWLFGRAVPAGRLAAR</sequence>
<keyword evidence="1" id="KW-0472">Membrane</keyword>
<dbReference type="Pfam" id="PF00563">
    <property type="entry name" value="EAL"/>
    <property type="match status" value="1"/>
</dbReference>
<dbReference type="Gene3D" id="3.20.20.450">
    <property type="entry name" value="EAL domain"/>
    <property type="match status" value="1"/>
</dbReference>
<dbReference type="SMART" id="SM00052">
    <property type="entry name" value="EAL"/>
    <property type="match status" value="1"/>
</dbReference>
<dbReference type="PANTHER" id="PTHR44757:SF2">
    <property type="entry name" value="BIOFILM ARCHITECTURE MAINTENANCE PROTEIN MBAA"/>
    <property type="match status" value="1"/>
</dbReference>
<name>A0ABV6IK25_9PROT</name>
<dbReference type="Proteomes" id="UP001589789">
    <property type="component" value="Unassembled WGS sequence"/>
</dbReference>
<organism evidence="4 5">
    <name type="scientific">Muricoccus vinaceus</name>
    <dbReference type="NCBI Taxonomy" id="424704"/>
    <lineage>
        <taxon>Bacteria</taxon>
        <taxon>Pseudomonadati</taxon>
        <taxon>Pseudomonadota</taxon>
        <taxon>Alphaproteobacteria</taxon>
        <taxon>Acetobacterales</taxon>
        <taxon>Roseomonadaceae</taxon>
        <taxon>Muricoccus</taxon>
    </lineage>
</organism>
<dbReference type="SUPFAM" id="SSF55073">
    <property type="entry name" value="Nucleotide cyclase"/>
    <property type="match status" value="1"/>
</dbReference>
<evidence type="ECO:0000313" key="4">
    <source>
        <dbReference type="EMBL" id="MFC0383958.1"/>
    </source>
</evidence>
<feature type="domain" description="EAL" evidence="2">
    <location>
        <begin position="478"/>
        <end position="727"/>
    </location>
</feature>
<keyword evidence="1" id="KW-1133">Transmembrane helix</keyword>
<proteinExistence type="predicted"/>
<evidence type="ECO:0000259" key="2">
    <source>
        <dbReference type="PROSITE" id="PS50883"/>
    </source>
</evidence>
<dbReference type="SUPFAM" id="SSF141868">
    <property type="entry name" value="EAL domain-like"/>
    <property type="match status" value="1"/>
</dbReference>
<dbReference type="InterPro" id="IPR052155">
    <property type="entry name" value="Biofilm_reg_signaling"/>
</dbReference>
<dbReference type="CDD" id="cd01948">
    <property type="entry name" value="EAL"/>
    <property type="match status" value="1"/>
</dbReference>
<comment type="caution">
    <text evidence="4">The sequence shown here is derived from an EMBL/GenBank/DDBJ whole genome shotgun (WGS) entry which is preliminary data.</text>
</comment>
<dbReference type="InterPro" id="IPR029787">
    <property type="entry name" value="Nucleotide_cyclase"/>
</dbReference>
<dbReference type="InterPro" id="IPR001633">
    <property type="entry name" value="EAL_dom"/>
</dbReference>
<gene>
    <name evidence="4" type="ORF">ACFFIC_00150</name>
</gene>
<dbReference type="InterPro" id="IPR043128">
    <property type="entry name" value="Rev_trsase/Diguanyl_cyclase"/>
</dbReference>
<dbReference type="InterPro" id="IPR035919">
    <property type="entry name" value="EAL_sf"/>
</dbReference>
<evidence type="ECO:0000259" key="3">
    <source>
        <dbReference type="PROSITE" id="PS50887"/>
    </source>
</evidence>
<dbReference type="InterPro" id="IPR000160">
    <property type="entry name" value="GGDEF_dom"/>
</dbReference>
<dbReference type="SMART" id="SM00267">
    <property type="entry name" value="GGDEF"/>
    <property type="match status" value="1"/>
</dbReference>
<feature type="transmembrane region" description="Helical" evidence="1">
    <location>
        <begin position="44"/>
        <end position="65"/>
    </location>
</feature>